<comment type="caution">
    <text evidence="1">The sequence shown here is derived from an EMBL/GenBank/DDBJ whole genome shotgun (WGS) entry which is preliminary data.</text>
</comment>
<protein>
    <submittedName>
        <fullName evidence="1">Uncharacterized protein</fullName>
    </submittedName>
</protein>
<reference evidence="1" key="1">
    <citation type="submission" date="2019-07" db="EMBL/GenBank/DDBJ databases">
        <title>FDA dAtabase for Regulatory Grade micrObial Sequences (FDA-ARGOS): Supporting development and validation of Infectious Disease Dx tests.</title>
        <authorList>
            <person name="Bachman M."/>
            <person name="Young C."/>
            <person name="Tallon L."/>
            <person name="Sadzewicz L."/>
            <person name="Vavikolanu K."/>
            <person name="Mehta A."/>
            <person name="Aluvathingal J."/>
            <person name="Nadendla S."/>
            <person name="Nandy P."/>
            <person name="Geyer C."/>
            <person name="Yan Y."/>
            <person name="Sichtig H."/>
        </authorList>
    </citation>
    <scope>NUCLEOTIDE SEQUENCE</scope>
    <source>
        <strain evidence="1">FDAARGOS_618</strain>
        <plasmid evidence="1">unnamed3</plasmid>
    </source>
</reference>
<keyword evidence="1" id="KW-0614">Plasmid</keyword>
<sequence length="144" mass="16369">MFGGPAIEHFHRCTTRPPEAFTPQYEVQWFHDLSEQEQSALLAADPQTPFARTGRKSLSKEESAAIISAAQNWLRLGQRVRVIDAPVSLDGEPEKRVGREGVIWRLCSTAFADRVYVNFDPLMRERSEKIAFLELRDIIPIADT</sequence>
<dbReference type="EMBL" id="JABRWM010000003">
    <property type="protein sequence ID" value="NRF18012.1"/>
    <property type="molecule type" value="Genomic_DNA"/>
</dbReference>
<organism evidence="1 2">
    <name type="scientific">Agrobacterium pusense</name>
    <dbReference type="NCBI Taxonomy" id="648995"/>
    <lineage>
        <taxon>Bacteria</taxon>
        <taxon>Pseudomonadati</taxon>
        <taxon>Pseudomonadota</taxon>
        <taxon>Alphaproteobacteria</taxon>
        <taxon>Hyphomicrobiales</taxon>
        <taxon>Rhizobiaceae</taxon>
        <taxon>Rhizobium/Agrobacterium group</taxon>
        <taxon>Agrobacterium</taxon>
    </lineage>
</organism>
<gene>
    <name evidence="1" type="ORF">FOB26_02450</name>
</gene>
<dbReference type="RefSeq" id="WP_172873401.1">
    <property type="nucleotide sequence ID" value="NZ_JAOCCQ010000032.1"/>
</dbReference>
<dbReference type="AlphaFoldDB" id="A0AA44EH73"/>
<evidence type="ECO:0000313" key="2">
    <source>
        <dbReference type="Proteomes" id="UP001155820"/>
    </source>
</evidence>
<name>A0AA44EH73_9HYPH</name>
<keyword evidence="2" id="KW-1185">Reference proteome</keyword>
<dbReference type="Proteomes" id="UP001155820">
    <property type="component" value="Unassembled WGS sequence"/>
</dbReference>
<proteinExistence type="predicted"/>
<accession>A0AA44EH73</accession>
<geneLocation type="plasmid" evidence="1">
    <name>unnamed3</name>
</geneLocation>
<evidence type="ECO:0000313" key="1">
    <source>
        <dbReference type="EMBL" id="NRF18012.1"/>
    </source>
</evidence>